<evidence type="ECO:0000313" key="4">
    <source>
        <dbReference type="EMBL" id="QDH80475.1"/>
    </source>
</evidence>
<dbReference type="EMBL" id="CP041253">
    <property type="protein sequence ID" value="QDH80475.1"/>
    <property type="molecule type" value="Genomic_DNA"/>
</dbReference>
<keyword evidence="2" id="KW-1133">Transmembrane helix</keyword>
<keyword evidence="5" id="KW-1185">Reference proteome</keyword>
<feature type="region of interest" description="Disordered" evidence="1">
    <location>
        <begin position="1"/>
        <end position="84"/>
    </location>
</feature>
<dbReference type="InterPro" id="IPR036680">
    <property type="entry name" value="SPOR-like_sf"/>
</dbReference>
<evidence type="ECO:0000256" key="2">
    <source>
        <dbReference type="SAM" id="Phobius"/>
    </source>
</evidence>
<evidence type="ECO:0000256" key="1">
    <source>
        <dbReference type="SAM" id="MobiDB-lite"/>
    </source>
</evidence>
<protein>
    <recommendedName>
        <fullName evidence="3">SPOR domain-containing protein</fullName>
    </recommendedName>
</protein>
<feature type="transmembrane region" description="Helical" evidence="2">
    <location>
        <begin position="110"/>
        <end position="129"/>
    </location>
</feature>
<gene>
    <name evidence="4" type="ORF">FKX85_16070</name>
</gene>
<reference evidence="4 5" key="1">
    <citation type="submission" date="2019-06" db="EMBL/GenBank/DDBJ databases">
        <title>Echinicola alkalisoli sp. nov. isolated from saline soil.</title>
        <authorList>
            <person name="Sun J.-Q."/>
            <person name="Xu L."/>
        </authorList>
    </citation>
    <scope>NUCLEOTIDE SEQUENCE [LARGE SCALE GENOMIC DNA]</scope>
    <source>
        <strain evidence="4 5">LN3S3</strain>
    </source>
</reference>
<dbReference type="GO" id="GO:0042834">
    <property type="term" value="F:peptidoglycan binding"/>
    <property type="evidence" value="ECO:0007669"/>
    <property type="project" value="InterPro"/>
</dbReference>
<dbReference type="Pfam" id="PF05036">
    <property type="entry name" value="SPOR"/>
    <property type="match status" value="1"/>
</dbReference>
<feature type="compositionally biased region" description="Basic and acidic residues" evidence="1">
    <location>
        <begin position="51"/>
        <end position="66"/>
    </location>
</feature>
<feature type="domain" description="SPOR" evidence="3">
    <location>
        <begin position="178"/>
        <end position="256"/>
    </location>
</feature>
<accession>A0A514CKW4</accession>
<dbReference type="PROSITE" id="PS51724">
    <property type="entry name" value="SPOR"/>
    <property type="match status" value="1"/>
</dbReference>
<dbReference type="RefSeq" id="WP_141615708.1">
    <property type="nucleotide sequence ID" value="NZ_CP041253.1"/>
</dbReference>
<dbReference type="KEGG" id="echi:FKX85_16070"/>
<proteinExistence type="predicted"/>
<dbReference type="OrthoDB" id="982063at2"/>
<sequence>MTDKDQEKKSKRKDEDKDFGLPEIEITPISSEEDKSDSRPSVIPVPTGSGAEKDSPKEPTKKENPEKPVAPVPDSKAAASEAPAIPEAAPAAYVPVDDEKKDEKNNKAGWIILILLLLCLIGFGVYHFVFKAPEMPEVPEQVAVQPEAKEPAPVVEEAETPAPVETPKAPSLTEISEKGDVPHYFVTVGAFIDGDLAKDFSKRLNGKGYNTYIVLPGYGSSFYKLAIEDFNNVDDALAMIEREQKNFEETLWVFKY</sequence>
<dbReference type="AlphaFoldDB" id="A0A514CKW4"/>
<feature type="compositionally biased region" description="Basic and acidic residues" evidence="1">
    <location>
        <begin position="1"/>
        <end position="20"/>
    </location>
</feature>
<keyword evidence="2" id="KW-0472">Membrane</keyword>
<evidence type="ECO:0000259" key="3">
    <source>
        <dbReference type="PROSITE" id="PS51724"/>
    </source>
</evidence>
<dbReference type="Proteomes" id="UP000316614">
    <property type="component" value="Chromosome"/>
</dbReference>
<organism evidence="4 5">
    <name type="scientific">Echinicola soli</name>
    <dbReference type="NCBI Taxonomy" id="2591634"/>
    <lineage>
        <taxon>Bacteria</taxon>
        <taxon>Pseudomonadati</taxon>
        <taxon>Bacteroidota</taxon>
        <taxon>Cytophagia</taxon>
        <taxon>Cytophagales</taxon>
        <taxon>Cyclobacteriaceae</taxon>
        <taxon>Echinicola</taxon>
    </lineage>
</organism>
<dbReference type="Gene3D" id="3.30.70.1070">
    <property type="entry name" value="Sporulation related repeat"/>
    <property type="match status" value="1"/>
</dbReference>
<evidence type="ECO:0000313" key="5">
    <source>
        <dbReference type="Proteomes" id="UP000316614"/>
    </source>
</evidence>
<dbReference type="InterPro" id="IPR007730">
    <property type="entry name" value="SPOR-like_dom"/>
</dbReference>
<name>A0A514CKW4_9BACT</name>
<dbReference type="SUPFAM" id="SSF110997">
    <property type="entry name" value="Sporulation related repeat"/>
    <property type="match status" value="1"/>
</dbReference>
<keyword evidence="2" id="KW-0812">Transmembrane</keyword>